<keyword evidence="9" id="KW-1185">Reference proteome</keyword>
<dbReference type="GO" id="GO:0016787">
    <property type="term" value="F:hydrolase activity"/>
    <property type="evidence" value="ECO:0007669"/>
    <property type="project" value="UniProtKB-KW"/>
</dbReference>
<dbReference type="Proteomes" id="UP000257109">
    <property type="component" value="Unassembled WGS sequence"/>
</dbReference>
<gene>
    <name evidence="8" type="primary">pol</name>
    <name evidence="8" type="ORF">CR513_13767</name>
</gene>
<accession>A0A371HIW8</accession>
<dbReference type="GO" id="GO:0004519">
    <property type="term" value="F:endonuclease activity"/>
    <property type="evidence" value="ECO:0007669"/>
    <property type="project" value="UniProtKB-KW"/>
</dbReference>
<dbReference type="Pfam" id="PF17917">
    <property type="entry name" value="RT_RNaseH"/>
    <property type="match status" value="1"/>
</dbReference>
<protein>
    <submittedName>
        <fullName evidence="8">Retrovirus-related Pol polyprotein from transposon 17.6</fullName>
    </submittedName>
</protein>
<evidence type="ECO:0000256" key="3">
    <source>
        <dbReference type="ARBA" id="ARBA00022722"/>
    </source>
</evidence>
<dbReference type="GO" id="GO:0003964">
    <property type="term" value="F:RNA-directed DNA polymerase activity"/>
    <property type="evidence" value="ECO:0007669"/>
    <property type="project" value="UniProtKB-KW"/>
</dbReference>
<reference evidence="8" key="1">
    <citation type="submission" date="2018-05" db="EMBL/GenBank/DDBJ databases">
        <title>Draft genome of Mucuna pruriens seed.</title>
        <authorList>
            <person name="Nnadi N.E."/>
            <person name="Vos R."/>
            <person name="Hasami M.H."/>
            <person name="Devisetty U.K."/>
            <person name="Aguiy J.C."/>
        </authorList>
    </citation>
    <scope>NUCLEOTIDE SEQUENCE [LARGE SCALE GENOMIC DNA]</scope>
    <source>
        <strain evidence="8">JCA_2017</strain>
    </source>
</reference>
<feature type="domain" description="Reverse transcriptase RNase H-like" evidence="7">
    <location>
        <begin position="110"/>
        <end position="186"/>
    </location>
</feature>
<comment type="caution">
    <text evidence="8">The sequence shown here is derived from an EMBL/GenBank/DDBJ whole genome shotgun (WGS) entry which is preliminary data.</text>
</comment>
<feature type="non-terminal residue" evidence="8">
    <location>
        <position position="1"/>
    </location>
</feature>
<dbReference type="PANTHER" id="PTHR34072">
    <property type="entry name" value="ENZYMATIC POLYPROTEIN-RELATED"/>
    <property type="match status" value="1"/>
</dbReference>
<keyword evidence="5" id="KW-0378">Hydrolase</keyword>
<evidence type="ECO:0000256" key="4">
    <source>
        <dbReference type="ARBA" id="ARBA00022759"/>
    </source>
</evidence>
<dbReference type="EMBL" id="QJKJ01002469">
    <property type="protein sequence ID" value="RDY02746.1"/>
    <property type="molecule type" value="Genomic_DNA"/>
</dbReference>
<proteinExistence type="predicted"/>
<evidence type="ECO:0000256" key="6">
    <source>
        <dbReference type="ARBA" id="ARBA00022918"/>
    </source>
</evidence>
<evidence type="ECO:0000256" key="1">
    <source>
        <dbReference type="ARBA" id="ARBA00022679"/>
    </source>
</evidence>
<evidence type="ECO:0000313" key="8">
    <source>
        <dbReference type="EMBL" id="RDY02746.1"/>
    </source>
</evidence>
<dbReference type="InterPro" id="IPR043502">
    <property type="entry name" value="DNA/RNA_pol_sf"/>
</dbReference>
<dbReference type="AlphaFoldDB" id="A0A371HIW8"/>
<sequence>MISWSTPNHLKLIWTTFEKCHFMVTEGIVLGHLVSARGIEVDKAKIDAISSLPNPTSVWEKDTDFVFDQPCVDAFRELKRRLTFMPILQTPNWELSFELMCGTSNSMLGAPHVIAYASRTMDATQVNYTTTGKELLAIMFALGKFKSYLLGSKIVVFFYHAMLKYLLKKSNAKLRLIRWMSFLQEFDVEIRDKKSAKNVVANHLSRLEREVKPIPI</sequence>
<keyword evidence="4" id="KW-0255">Endonuclease</keyword>
<dbReference type="OrthoDB" id="118243at2759"/>
<dbReference type="SUPFAM" id="SSF56672">
    <property type="entry name" value="DNA/RNA polymerases"/>
    <property type="match status" value="1"/>
</dbReference>
<keyword evidence="2" id="KW-0548">Nucleotidyltransferase</keyword>
<evidence type="ECO:0000259" key="7">
    <source>
        <dbReference type="Pfam" id="PF17917"/>
    </source>
</evidence>
<evidence type="ECO:0000256" key="2">
    <source>
        <dbReference type="ARBA" id="ARBA00022695"/>
    </source>
</evidence>
<evidence type="ECO:0000313" key="9">
    <source>
        <dbReference type="Proteomes" id="UP000257109"/>
    </source>
</evidence>
<keyword evidence="1" id="KW-0808">Transferase</keyword>
<dbReference type="CDD" id="cd09274">
    <property type="entry name" value="RNase_HI_RT_Ty3"/>
    <property type="match status" value="1"/>
</dbReference>
<dbReference type="PANTHER" id="PTHR34072:SF57">
    <property type="entry name" value="RNA-DIRECTED DNA POLYMERASE"/>
    <property type="match status" value="1"/>
</dbReference>
<name>A0A371HIW8_MUCPR</name>
<keyword evidence="3" id="KW-0540">Nuclease</keyword>
<keyword evidence="6" id="KW-0695">RNA-directed DNA polymerase</keyword>
<evidence type="ECO:0000256" key="5">
    <source>
        <dbReference type="ARBA" id="ARBA00022801"/>
    </source>
</evidence>
<dbReference type="InterPro" id="IPR041373">
    <property type="entry name" value="RT_RNaseH"/>
</dbReference>
<organism evidence="8 9">
    <name type="scientific">Mucuna pruriens</name>
    <name type="common">Velvet bean</name>
    <name type="synonym">Dolichos pruriens</name>
    <dbReference type="NCBI Taxonomy" id="157652"/>
    <lineage>
        <taxon>Eukaryota</taxon>
        <taxon>Viridiplantae</taxon>
        <taxon>Streptophyta</taxon>
        <taxon>Embryophyta</taxon>
        <taxon>Tracheophyta</taxon>
        <taxon>Spermatophyta</taxon>
        <taxon>Magnoliopsida</taxon>
        <taxon>eudicotyledons</taxon>
        <taxon>Gunneridae</taxon>
        <taxon>Pentapetalae</taxon>
        <taxon>rosids</taxon>
        <taxon>fabids</taxon>
        <taxon>Fabales</taxon>
        <taxon>Fabaceae</taxon>
        <taxon>Papilionoideae</taxon>
        <taxon>50 kb inversion clade</taxon>
        <taxon>NPAAA clade</taxon>
        <taxon>indigoferoid/millettioid clade</taxon>
        <taxon>Phaseoleae</taxon>
        <taxon>Mucuna</taxon>
    </lineage>
</organism>